<dbReference type="AlphaFoldDB" id="A0A7G9WDF1"/>
<keyword evidence="3" id="KW-1185">Reference proteome</keyword>
<dbReference type="SUPFAM" id="SSF51735">
    <property type="entry name" value="NAD(P)-binding Rossmann-fold domains"/>
    <property type="match status" value="1"/>
</dbReference>
<dbReference type="PANTHER" id="PTHR43245">
    <property type="entry name" value="BIFUNCTIONAL POLYMYXIN RESISTANCE PROTEIN ARNA"/>
    <property type="match status" value="1"/>
</dbReference>
<accession>A0A7G9WDF1</accession>
<evidence type="ECO:0000313" key="2">
    <source>
        <dbReference type="EMBL" id="QNO16713.1"/>
    </source>
</evidence>
<evidence type="ECO:0000313" key="3">
    <source>
        <dbReference type="Proteomes" id="UP000516160"/>
    </source>
</evidence>
<evidence type="ECO:0000259" key="1">
    <source>
        <dbReference type="Pfam" id="PF01370"/>
    </source>
</evidence>
<sequence>MKILVMGGTEFVSSSMAKYLISKGYTVDVFTRGIKPLNYEGLRKHLKGDRKSTLDLKANIGNEKYHYVFDISAYTKEDVEKLTNVLDRESLKRYVFCSSGAVYIPSDEMVSEDFAKGENANWGAYGLGKKEAEDYLFKLWGDDKFPMTIFRPTYIYGEDNNLLREKYLFNRISKSLDVPIPDGDKKNQFIYISDLVRILESAIHTEKSAGQAYNATHPQLVTWEKLVQAAIKAVNIEVKIKKIDSKREDVKLGEYFIFRNINYILSLEKAQKDGLYVPKIDIQEGMKLAYKWYCEAKPEVNNPRMTKVDYVLES</sequence>
<dbReference type="InterPro" id="IPR001509">
    <property type="entry name" value="Epimerase_deHydtase"/>
</dbReference>
<dbReference type="InterPro" id="IPR036291">
    <property type="entry name" value="NAD(P)-bd_dom_sf"/>
</dbReference>
<gene>
    <name evidence="2" type="ORF">HYG86_14295</name>
</gene>
<dbReference type="Proteomes" id="UP000516160">
    <property type="component" value="Chromosome"/>
</dbReference>
<reference evidence="2 3" key="1">
    <citation type="submission" date="2020-07" db="EMBL/GenBank/DDBJ databases">
        <title>Alkalicella. sp. LB2 genome.</title>
        <authorList>
            <person name="Postec A."/>
            <person name="Quemeneur M."/>
        </authorList>
    </citation>
    <scope>NUCLEOTIDE SEQUENCE [LARGE SCALE GENOMIC DNA]</scope>
    <source>
        <strain evidence="2 3">LB2</strain>
    </source>
</reference>
<organism evidence="2 3">
    <name type="scientific">Alkalicella caledoniensis</name>
    <dbReference type="NCBI Taxonomy" id="2731377"/>
    <lineage>
        <taxon>Bacteria</taxon>
        <taxon>Bacillati</taxon>
        <taxon>Bacillota</taxon>
        <taxon>Clostridia</taxon>
        <taxon>Eubacteriales</taxon>
        <taxon>Proteinivoracaceae</taxon>
        <taxon>Alkalicella</taxon>
    </lineage>
</organism>
<protein>
    <submittedName>
        <fullName evidence="2">NAD-dependent epimerase/dehydratase family protein</fullName>
    </submittedName>
</protein>
<dbReference type="InterPro" id="IPR050177">
    <property type="entry name" value="Lipid_A_modif_metabolic_enz"/>
</dbReference>
<dbReference type="EMBL" id="CP058559">
    <property type="protein sequence ID" value="QNO16713.1"/>
    <property type="molecule type" value="Genomic_DNA"/>
</dbReference>
<feature type="domain" description="NAD-dependent epimerase/dehydratase" evidence="1">
    <location>
        <begin position="3"/>
        <end position="214"/>
    </location>
</feature>
<proteinExistence type="predicted"/>
<name>A0A7G9WDF1_ALKCA</name>
<dbReference type="KEGG" id="acae:HYG86_14295"/>
<dbReference type="Gene3D" id="3.40.50.720">
    <property type="entry name" value="NAD(P)-binding Rossmann-like Domain"/>
    <property type="match status" value="1"/>
</dbReference>
<dbReference type="Pfam" id="PF01370">
    <property type="entry name" value="Epimerase"/>
    <property type="match status" value="1"/>
</dbReference>